<feature type="domain" description="PiggyBac transposable element-derived protein" evidence="1">
    <location>
        <begin position="1"/>
        <end position="151"/>
    </location>
</feature>
<protein>
    <recommendedName>
        <fullName evidence="1">PiggyBac transposable element-derived protein domain-containing protein</fullName>
    </recommendedName>
</protein>
<dbReference type="InParanoid" id="E2BAL6"/>
<dbReference type="Pfam" id="PF13843">
    <property type="entry name" value="DDE_Tnp_1_7"/>
    <property type="match status" value="1"/>
</dbReference>
<dbReference type="EMBL" id="GL446788">
    <property type="protein sequence ID" value="EFN87263.1"/>
    <property type="molecule type" value="Genomic_DNA"/>
</dbReference>
<dbReference type="AlphaFoldDB" id="E2BAL6"/>
<feature type="non-terminal residue" evidence="2">
    <location>
        <position position="1"/>
    </location>
</feature>
<feature type="non-terminal residue" evidence="2">
    <location>
        <position position="153"/>
    </location>
</feature>
<evidence type="ECO:0000313" key="2">
    <source>
        <dbReference type="EMBL" id="EFN87263.1"/>
    </source>
</evidence>
<keyword evidence="3" id="KW-1185">Reference proteome</keyword>
<name>E2BAL6_HARSA</name>
<evidence type="ECO:0000313" key="3">
    <source>
        <dbReference type="Proteomes" id="UP000008237"/>
    </source>
</evidence>
<dbReference type="InterPro" id="IPR029526">
    <property type="entry name" value="PGBD"/>
</dbReference>
<dbReference type="PANTHER" id="PTHR46599">
    <property type="entry name" value="PIGGYBAC TRANSPOSABLE ELEMENT-DERIVED PROTEIN 4"/>
    <property type="match status" value="1"/>
</dbReference>
<dbReference type="PANTHER" id="PTHR46599:SF3">
    <property type="entry name" value="PIGGYBAC TRANSPOSABLE ELEMENT-DERIVED PROTEIN 4"/>
    <property type="match status" value="1"/>
</dbReference>
<accession>E2BAL6</accession>
<proteinExistence type="predicted"/>
<reference evidence="2 3" key="1">
    <citation type="journal article" date="2010" name="Science">
        <title>Genomic comparison of the ants Camponotus floridanus and Harpegnathos saltator.</title>
        <authorList>
            <person name="Bonasio R."/>
            <person name="Zhang G."/>
            <person name="Ye C."/>
            <person name="Mutti N.S."/>
            <person name="Fang X."/>
            <person name="Qin N."/>
            <person name="Donahue G."/>
            <person name="Yang P."/>
            <person name="Li Q."/>
            <person name="Li C."/>
            <person name="Zhang P."/>
            <person name="Huang Z."/>
            <person name="Berger S.L."/>
            <person name="Reinberg D."/>
            <person name="Wang J."/>
            <person name="Liebig J."/>
        </authorList>
    </citation>
    <scope>NUCLEOTIDE SEQUENCE [LARGE SCALE GENOMIC DNA]</scope>
    <source>
        <strain evidence="2 3">R22 G/1</strain>
    </source>
</reference>
<organism evidence="3">
    <name type="scientific">Harpegnathos saltator</name>
    <name type="common">Jerdon's jumping ant</name>
    <dbReference type="NCBI Taxonomy" id="610380"/>
    <lineage>
        <taxon>Eukaryota</taxon>
        <taxon>Metazoa</taxon>
        <taxon>Ecdysozoa</taxon>
        <taxon>Arthropoda</taxon>
        <taxon>Hexapoda</taxon>
        <taxon>Insecta</taxon>
        <taxon>Pterygota</taxon>
        <taxon>Neoptera</taxon>
        <taxon>Endopterygota</taxon>
        <taxon>Hymenoptera</taxon>
        <taxon>Apocrita</taxon>
        <taxon>Aculeata</taxon>
        <taxon>Formicoidea</taxon>
        <taxon>Formicidae</taxon>
        <taxon>Ponerinae</taxon>
        <taxon>Ponerini</taxon>
        <taxon>Harpegnathos</taxon>
    </lineage>
</organism>
<evidence type="ECO:0000259" key="1">
    <source>
        <dbReference type="Pfam" id="PF13843"/>
    </source>
</evidence>
<dbReference type="STRING" id="610380.E2BAL6"/>
<gene>
    <name evidence="2" type="ORF">EAI_02704</name>
</gene>
<sequence length="153" mass="17561">FSCLFNDKLVEKIMLETNKYASQKLSNSQSVQTRMNTSQDLKKRTNITASELKAWIGIQICMGLHQLPRVKNYRSSDPSLKVNIITNTMTLNHFDEIIEMIHVNDNTLQLPKNDPNHDKLHNIRSFIKGIIDNSAKAYKPSTFASVDESMIFF</sequence>
<dbReference type="Proteomes" id="UP000008237">
    <property type="component" value="Unassembled WGS sequence"/>
</dbReference>
<dbReference type="OMA" id="THAIINH"/>